<reference evidence="6" key="1">
    <citation type="submission" date="2017-08" db="EMBL/GenBank/DDBJ databases">
        <authorList>
            <person name="Polle J.E."/>
            <person name="Barry K."/>
            <person name="Cushman J."/>
            <person name="Schmutz J."/>
            <person name="Tran D."/>
            <person name="Hathwaick L.T."/>
            <person name="Yim W.C."/>
            <person name="Jenkins J."/>
            <person name="Mckie-Krisberg Z.M."/>
            <person name="Prochnik S."/>
            <person name="Lindquist E."/>
            <person name="Dockter R.B."/>
            <person name="Adam C."/>
            <person name="Molina H."/>
            <person name="Bunkerborg J."/>
            <person name="Jin E."/>
            <person name="Buchheim M."/>
            <person name="Magnuson J."/>
        </authorList>
    </citation>
    <scope>NUCLEOTIDE SEQUENCE</scope>
    <source>
        <strain evidence="6">CCAP 19/18</strain>
    </source>
</reference>
<dbReference type="Gene3D" id="1.20.1250.20">
    <property type="entry name" value="MFS general substrate transporter like domains"/>
    <property type="match status" value="1"/>
</dbReference>
<keyword evidence="4 5" id="KW-0472">Membrane</keyword>
<name>A0ABQ7GDC9_DUNSA</name>
<evidence type="ECO:0000256" key="5">
    <source>
        <dbReference type="SAM" id="Phobius"/>
    </source>
</evidence>
<dbReference type="InterPro" id="IPR036259">
    <property type="entry name" value="MFS_trans_sf"/>
</dbReference>
<evidence type="ECO:0000256" key="1">
    <source>
        <dbReference type="ARBA" id="ARBA00004141"/>
    </source>
</evidence>
<dbReference type="Proteomes" id="UP000815325">
    <property type="component" value="Unassembled WGS sequence"/>
</dbReference>
<gene>
    <name evidence="6" type="ORF">DUNSADRAFT_11448</name>
</gene>
<feature type="transmembrane region" description="Helical" evidence="5">
    <location>
        <begin position="158"/>
        <end position="179"/>
    </location>
</feature>
<accession>A0ABQ7GDC9</accession>
<comment type="caution">
    <text evidence="6">The sequence shown here is derived from an EMBL/GenBank/DDBJ whole genome shotgun (WGS) entry which is preliminary data.</text>
</comment>
<feature type="transmembrane region" description="Helical" evidence="5">
    <location>
        <begin position="124"/>
        <end position="146"/>
    </location>
</feature>
<evidence type="ECO:0000256" key="4">
    <source>
        <dbReference type="ARBA" id="ARBA00023136"/>
    </source>
</evidence>
<dbReference type="PANTHER" id="PTHR43184">
    <property type="entry name" value="MAJOR FACILITATOR SUPERFAMILY TRANSPORTER 16, ISOFORM B"/>
    <property type="match status" value="1"/>
</dbReference>
<proteinExistence type="predicted"/>
<evidence type="ECO:0000313" key="7">
    <source>
        <dbReference type="Proteomes" id="UP000815325"/>
    </source>
</evidence>
<dbReference type="SUPFAM" id="SSF103473">
    <property type="entry name" value="MFS general substrate transporter"/>
    <property type="match status" value="1"/>
</dbReference>
<protein>
    <recommendedName>
        <fullName evidence="8">Major facilitator superfamily (MFS) profile domain-containing protein</fullName>
    </recommendedName>
</protein>
<evidence type="ECO:0000256" key="3">
    <source>
        <dbReference type="ARBA" id="ARBA00022989"/>
    </source>
</evidence>
<keyword evidence="2 5" id="KW-0812">Transmembrane</keyword>
<dbReference type="PANTHER" id="PTHR43184:SF12">
    <property type="entry name" value="SUGAR PHOSPHATE EXCHANGER 3"/>
    <property type="match status" value="1"/>
</dbReference>
<evidence type="ECO:0008006" key="8">
    <source>
        <dbReference type="Google" id="ProtNLM"/>
    </source>
</evidence>
<organism evidence="6 7">
    <name type="scientific">Dunaliella salina</name>
    <name type="common">Green alga</name>
    <name type="synonym">Protococcus salinus</name>
    <dbReference type="NCBI Taxonomy" id="3046"/>
    <lineage>
        <taxon>Eukaryota</taxon>
        <taxon>Viridiplantae</taxon>
        <taxon>Chlorophyta</taxon>
        <taxon>core chlorophytes</taxon>
        <taxon>Chlorophyceae</taxon>
        <taxon>CS clade</taxon>
        <taxon>Chlamydomonadales</taxon>
        <taxon>Dunaliellaceae</taxon>
        <taxon>Dunaliella</taxon>
    </lineage>
</organism>
<comment type="subcellular location">
    <subcellularLocation>
        <location evidence="1">Membrane</location>
        <topology evidence="1">Multi-pass membrane protein</topology>
    </subcellularLocation>
</comment>
<keyword evidence="7" id="KW-1185">Reference proteome</keyword>
<dbReference type="EMBL" id="MU069861">
    <property type="protein sequence ID" value="KAF5832606.1"/>
    <property type="molecule type" value="Genomic_DNA"/>
</dbReference>
<keyword evidence="3 5" id="KW-1133">Transmembrane helix</keyword>
<evidence type="ECO:0000256" key="2">
    <source>
        <dbReference type="ARBA" id="ARBA00022692"/>
    </source>
</evidence>
<sequence>MRRSIRKTPGFGHQLTPSEIIVALGVIQAALLSLRLKQGSSGGSVTFPVLLEKVLRVSSPAGTTLKAFLVLVSEKKFPADAPGRDNVSCDARACTGCSTSNIDFFCKLRTLPNAMLCIKGNSKALATVSAIIDGMGSIGAALGPMLTGYITSRGGFDMVFMMLYLSAGTAGLMLSKIAAREFLSTRPRR</sequence>
<evidence type="ECO:0000313" key="6">
    <source>
        <dbReference type="EMBL" id="KAF5832606.1"/>
    </source>
</evidence>